<dbReference type="EMBL" id="GL883093">
    <property type="protein sequence ID" value="EGG11261.1"/>
    <property type="molecule type" value="Genomic_DNA"/>
</dbReference>
<gene>
    <name evidence="2" type="ORF">MELLADRAFT_102629</name>
</gene>
<dbReference type="KEGG" id="mlr:MELLADRAFT_102629"/>
<dbReference type="Proteomes" id="UP000001072">
    <property type="component" value="Unassembled WGS sequence"/>
</dbReference>
<name>F4R8W0_MELLP</name>
<dbReference type="RefSeq" id="XP_007405863.1">
    <property type="nucleotide sequence ID" value="XM_007405801.1"/>
</dbReference>
<dbReference type="AlphaFoldDB" id="F4R8W0"/>
<feature type="region of interest" description="Disordered" evidence="1">
    <location>
        <begin position="50"/>
        <end position="72"/>
    </location>
</feature>
<dbReference type="GeneID" id="18921734"/>
<organism evidence="3">
    <name type="scientific">Melampsora larici-populina (strain 98AG31 / pathotype 3-4-7)</name>
    <name type="common">Poplar leaf rust fungus</name>
    <dbReference type="NCBI Taxonomy" id="747676"/>
    <lineage>
        <taxon>Eukaryota</taxon>
        <taxon>Fungi</taxon>
        <taxon>Dikarya</taxon>
        <taxon>Basidiomycota</taxon>
        <taxon>Pucciniomycotina</taxon>
        <taxon>Pucciniomycetes</taxon>
        <taxon>Pucciniales</taxon>
        <taxon>Melampsoraceae</taxon>
        <taxon>Melampsora</taxon>
    </lineage>
</organism>
<proteinExistence type="predicted"/>
<keyword evidence="3" id="KW-1185">Reference proteome</keyword>
<reference evidence="3" key="1">
    <citation type="journal article" date="2011" name="Proc. Natl. Acad. Sci. U.S.A.">
        <title>Obligate biotrophy features unraveled by the genomic analysis of rust fungi.</title>
        <authorList>
            <person name="Duplessis S."/>
            <person name="Cuomo C.A."/>
            <person name="Lin Y.-C."/>
            <person name="Aerts A."/>
            <person name="Tisserant E."/>
            <person name="Veneault-Fourrey C."/>
            <person name="Joly D.L."/>
            <person name="Hacquard S."/>
            <person name="Amselem J."/>
            <person name="Cantarel B.L."/>
            <person name="Chiu R."/>
            <person name="Coutinho P.M."/>
            <person name="Feau N."/>
            <person name="Field M."/>
            <person name="Frey P."/>
            <person name="Gelhaye E."/>
            <person name="Goldberg J."/>
            <person name="Grabherr M.G."/>
            <person name="Kodira C.D."/>
            <person name="Kohler A."/>
            <person name="Kuees U."/>
            <person name="Lindquist E.A."/>
            <person name="Lucas S.M."/>
            <person name="Mago R."/>
            <person name="Mauceli E."/>
            <person name="Morin E."/>
            <person name="Murat C."/>
            <person name="Pangilinan J.L."/>
            <person name="Park R."/>
            <person name="Pearson M."/>
            <person name="Quesneville H."/>
            <person name="Rouhier N."/>
            <person name="Sakthikumar S."/>
            <person name="Salamov A.A."/>
            <person name="Schmutz J."/>
            <person name="Selles B."/>
            <person name="Shapiro H."/>
            <person name="Tanguay P."/>
            <person name="Tuskan G.A."/>
            <person name="Henrissat B."/>
            <person name="Van de Peer Y."/>
            <person name="Rouze P."/>
            <person name="Ellis J.G."/>
            <person name="Dodds P.N."/>
            <person name="Schein J.E."/>
            <person name="Zhong S."/>
            <person name="Hamelin R.C."/>
            <person name="Grigoriev I.V."/>
            <person name="Szabo L.J."/>
            <person name="Martin F."/>
        </authorList>
    </citation>
    <scope>NUCLEOTIDE SEQUENCE [LARGE SCALE GENOMIC DNA]</scope>
    <source>
        <strain evidence="3">98AG31 / pathotype 3-4-7</strain>
    </source>
</reference>
<evidence type="ECO:0000313" key="2">
    <source>
        <dbReference type="EMBL" id="EGG11261.1"/>
    </source>
</evidence>
<evidence type="ECO:0000256" key="1">
    <source>
        <dbReference type="SAM" id="MobiDB-lite"/>
    </source>
</evidence>
<accession>F4R8W0</accession>
<protein>
    <submittedName>
        <fullName evidence="2">Uncharacterized protein</fullName>
    </submittedName>
</protein>
<dbReference type="InParanoid" id="F4R8W0"/>
<sequence>MSLPKFKPDPRRVVCRCQTSGCYKGIYIDAMGISHQGIEVVPATREAHERADKHSRIQSVSALGGDQDPTRPKDNIISDFDQLTLTSHLVTQHSSQNNTSSSNIVECTDSHGGLNPMTDSRTETLMNNNQQQSVDSQVLAAAQKARERSVNEYDCKNTFDTVQIHRANKTKEYKKLELQIRFSKHAE</sequence>
<dbReference type="HOGENOM" id="CLU_106813_0_0_1"/>
<evidence type="ECO:0000313" key="3">
    <source>
        <dbReference type="Proteomes" id="UP000001072"/>
    </source>
</evidence>
<dbReference type="VEuPathDB" id="FungiDB:MELLADRAFT_102629"/>